<dbReference type="GO" id="GO:0005829">
    <property type="term" value="C:cytosol"/>
    <property type="evidence" value="ECO:0007669"/>
    <property type="project" value="TreeGrafter"/>
</dbReference>
<evidence type="ECO:0000259" key="4">
    <source>
        <dbReference type="PROSITE" id="PS50943"/>
    </source>
</evidence>
<dbReference type="GO" id="GO:0003677">
    <property type="term" value="F:DNA binding"/>
    <property type="evidence" value="ECO:0007669"/>
    <property type="project" value="UniProtKB-KW"/>
</dbReference>
<accession>A0A9X4QX05</accession>
<dbReference type="InterPro" id="IPR010982">
    <property type="entry name" value="Lambda_DNA-bd_dom_sf"/>
</dbReference>
<evidence type="ECO:0000313" key="5">
    <source>
        <dbReference type="EMBL" id="MDG0814214.1"/>
    </source>
</evidence>
<dbReference type="Proteomes" id="UP001153404">
    <property type="component" value="Unassembled WGS sequence"/>
</dbReference>
<keyword evidence="6" id="KW-1185">Reference proteome</keyword>
<evidence type="ECO:0000256" key="2">
    <source>
        <dbReference type="ARBA" id="ARBA00023125"/>
    </source>
</evidence>
<dbReference type="GO" id="GO:0003700">
    <property type="term" value="F:DNA-binding transcription factor activity"/>
    <property type="evidence" value="ECO:0007669"/>
    <property type="project" value="TreeGrafter"/>
</dbReference>
<organism evidence="5 6">
    <name type="scientific">Cohnella rhizosphaerae</name>
    <dbReference type="NCBI Taxonomy" id="1457232"/>
    <lineage>
        <taxon>Bacteria</taxon>
        <taxon>Bacillati</taxon>
        <taxon>Bacillota</taxon>
        <taxon>Bacilli</taxon>
        <taxon>Bacillales</taxon>
        <taxon>Paenibacillaceae</taxon>
        <taxon>Cohnella</taxon>
    </lineage>
</organism>
<protein>
    <submittedName>
        <fullName evidence="5">Helix-turn-helix domain-containing protein</fullName>
    </submittedName>
</protein>
<proteinExistence type="predicted"/>
<dbReference type="PANTHER" id="PTHR46797">
    <property type="entry name" value="HTH-TYPE TRANSCRIPTIONAL REGULATOR"/>
    <property type="match status" value="1"/>
</dbReference>
<comment type="caution">
    <text evidence="5">The sequence shown here is derived from an EMBL/GenBank/DDBJ whole genome shotgun (WGS) entry which is preliminary data.</text>
</comment>
<dbReference type="CDD" id="cd00093">
    <property type="entry name" value="HTH_XRE"/>
    <property type="match status" value="1"/>
</dbReference>
<evidence type="ECO:0000256" key="3">
    <source>
        <dbReference type="ARBA" id="ARBA00023163"/>
    </source>
</evidence>
<sequence>MAEILNLVGSKIRDYRKAKGLSQDQLAELCGFHFSYIGGVERGERNISLENLAKIAETLKVEPKVFFDFNHSFVQPPSDKKEAALQEVLTLLQAKELRHIQMTKKLLMEIFKTFPRQ</sequence>
<keyword evidence="1" id="KW-0805">Transcription regulation</keyword>
<dbReference type="AlphaFoldDB" id="A0A9X4QX05"/>
<dbReference type="Gene3D" id="1.10.260.40">
    <property type="entry name" value="lambda repressor-like DNA-binding domains"/>
    <property type="match status" value="1"/>
</dbReference>
<keyword evidence="2" id="KW-0238">DNA-binding</keyword>
<keyword evidence="3" id="KW-0804">Transcription</keyword>
<dbReference type="InterPro" id="IPR050807">
    <property type="entry name" value="TransReg_Diox_bact_type"/>
</dbReference>
<gene>
    <name evidence="5" type="ORF">OMP40_36750</name>
</gene>
<feature type="domain" description="HTH cro/C1-type" evidence="4">
    <location>
        <begin position="12"/>
        <end position="66"/>
    </location>
</feature>
<dbReference type="SMART" id="SM00530">
    <property type="entry name" value="HTH_XRE"/>
    <property type="match status" value="1"/>
</dbReference>
<evidence type="ECO:0000256" key="1">
    <source>
        <dbReference type="ARBA" id="ARBA00023015"/>
    </source>
</evidence>
<dbReference type="PROSITE" id="PS50943">
    <property type="entry name" value="HTH_CROC1"/>
    <property type="match status" value="1"/>
</dbReference>
<evidence type="ECO:0000313" key="6">
    <source>
        <dbReference type="Proteomes" id="UP001153404"/>
    </source>
</evidence>
<dbReference type="Pfam" id="PF01381">
    <property type="entry name" value="HTH_3"/>
    <property type="match status" value="1"/>
</dbReference>
<dbReference type="PANTHER" id="PTHR46797:SF23">
    <property type="entry name" value="HTH-TYPE TRANSCRIPTIONAL REGULATOR SUTR"/>
    <property type="match status" value="1"/>
</dbReference>
<dbReference type="SUPFAM" id="SSF47413">
    <property type="entry name" value="lambda repressor-like DNA-binding domains"/>
    <property type="match status" value="1"/>
</dbReference>
<reference evidence="5" key="1">
    <citation type="submission" date="2022-10" db="EMBL/GenBank/DDBJ databases">
        <title>Comparative genomic analysis of Cohnella hashimotonis sp. nov., isolated from the International Space Station.</title>
        <authorList>
            <person name="Simpson A."/>
            <person name="Venkateswaran K."/>
        </authorList>
    </citation>
    <scope>NUCLEOTIDE SEQUENCE</scope>
    <source>
        <strain evidence="5">DSM 28161</strain>
    </source>
</reference>
<dbReference type="RefSeq" id="WP_277538956.1">
    <property type="nucleotide sequence ID" value="NZ_JAPDIA010000009.1"/>
</dbReference>
<dbReference type="InterPro" id="IPR001387">
    <property type="entry name" value="Cro/C1-type_HTH"/>
</dbReference>
<dbReference type="EMBL" id="JAPDIA010000009">
    <property type="protein sequence ID" value="MDG0814214.1"/>
    <property type="molecule type" value="Genomic_DNA"/>
</dbReference>
<name>A0A9X4QX05_9BACL</name>